<accession>A0A1G6RWW7</accession>
<evidence type="ECO:0000313" key="12">
    <source>
        <dbReference type="Proteomes" id="UP000247389"/>
    </source>
</evidence>
<dbReference type="EMBL" id="FOHG01000010">
    <property type="protein sequence ID" value="SES88690.1"/>
    <property type="molecule type" value="Genomic_DNA"/>
</dbReference>
<dbReference type="Proteomes" id="UP000198945">
    <property type="component" value="Unassembled WGS sequence"/>
</dbReference>
<dbReference type="Proteomes" id="UP000324896">
    <property type="component" value="Unassembled WGS sequence"/>
</dbReference>
<organism evidence="3 15">
    <name type="scientific">Halanaerobium congolense</name>
    <dbReference type="NCBI Taxonomy" id="54121"/>
    <lineage>
        <taxon>Bacteria</taxon>
        <taxon>Bacillati</taxon>
        <taxon>Bacillota</taxon>
        <taxon>Clostridia</taxon>
        <taxon>Halanaerobiales</taxon>
        <taxon>Halanaerobiaceae</taxon>
        <taxon>Halanaerobium</taxon>
    </lineage>
</organism>
<reference evidence="5 10" key="2">
    <citation type="submission" date="2016-10" db="EMBL/GenBank/DDBJ databases">
        <authorList>
            <person name="de Groot N.N."/>
        </authorList>
    </citation>
    <scope>NUCLEOTIDE SEQUENCE [LARGE SCALE GENOMIC DNA]</scope>
    <source>
        <strain evidence="5 10">WG7</strain>
    </source>
</reference>
<dbReference type="EMBL" id="SOAA01000026">
    <property type="protein sequence ID" value="TDS27584.1"/>
    <property type="molecule type" value="Genomic_DNA"/>
</dbReference>
<name>A0A1G6RWW7_9FIRM</name>
<dbReference type="Proteomes" id="UP000198612">
    <property type="component" value="Unassembled WGS sequence"/>
</dbReference>
<keyword evidence="1" id="KW-0472">Membrane</keyword>
<dbReference type="Proteomes" id="UP000199519">
    <property type="component" value="Unassembled WGS sequence"/>
</dbReference>
<evidence type="ECO:0000313" key="8">
    <source>
        <dbReference type="EMBL" id="TDX43557.1"/>
    </source>
</evidence>
<evidence type="ECO:0000313" key="11">
    <source>
        <dbReference type="Proteomes" id="UP000199519"/>
    </source>
</evidence>
<dbReference type="EMBL" id="QICM01000006">
    <property type="protein sequence ID" value="PXV67969.1"/>
    <property type="molecule type" value="Genomic_DNA"/>
</dbReference>
<evidence type="ECO:0000313" key="9">
    <source>
        <dbReference type="Proteomes" id="UP000198612"/>
    </source>
</evidence>
<reference evidence="7 14" key="3">
    <citation type="submission" date="2019-03" db="EMBL/GenBank/DDBJ databases">
        <title>Deep subsurface shale carbon reservoir microbial communities from Ohio and West Virginia, USA.</title>
        <authorList>
            <person name="Wrighton K."/>
        </authorList>
    </citation>
    <scope>NUCLEOTIDE SEQUENCE [LARGE SCALE GENOMIC DNA]</scope>
    <source>
        <strain evidence="7 14">UTICA-S4D12</strain>
    </source>
</reference>
<reference evidence="9 11" key="1">
    <citation type="submission" date="2016-10" db="EMBL/GenBank/DDBJ databases">
        <authorList>
            <person name="Varghese N."/>
            <person name="Submissions S."/>
        </authorList>
    </citation>
    <scope>NUCLEOTIDE SEQUENCE [LARGE SCALE GENOMIC DNA]</scope>
    <source>
        <strain evidence="3 15">WG10</strain>
        <strain evidence="4 11">WG2</strain>
        <strain evidence="6 9">WG5</strain>
    </source>
</reference>
<evidence type="ECO:0000313" key="6">
    <source>
        <dbReference type="EMBL" id="SES88690.1"/>
    </source>
</evidence>
<dbReference type="Proteomes" id="UP000295472">
    <property type="component" value="Unassembled WGS sequence"/>
</dbReference>
<dbReference type="EMBL" id="FNBJ01000010">
    <property type="protein sequence ID" value="SDF33085.1"/>
    <property type="molecule type" value="Genomic_DNA"/>
</dbReference>
<evidence type="ECO:0000313" key="14">
    <source>
        <dbReference type="Proteomes" id="UP000295758"/>
    </source>
</evidence>
<feature type="transmembrane region" description="Helical" evidence="1">
    <location>
        <begin position="6"/>
        <end position="26"/>
    </location>
</feature>
<keyword evidence="11" id="KW-1185">Reference proteome</keyword>
<evidence type="ECO:0000313" key="3">
    <source>
        <dbReference type="EMBL" id="SDD09162.1"/>
    </source>
</evidence>
<evidence type="ECO:0000313" key="5">
    <source>
        <dbReference type="EMBL" id="SDI60118.1"/>
    </source>
</evidence>
<evidence type="ECO:0000313" key="15">
    <source>
        <dbReference type="Proteomes" id="UP000324896"/>
    </source>
</evidence>
<evidence type="ECO:0000313" key="13">
    <source>
        <dbReference type="Proteomes" id="UP000295472"/>
    </source>
</evidence>
<dbReference type="RefSeq" id="WP_256208151.1">
    <property type="nucleotide sequence ID" value="NZ_FMYT01000026.1"/>
</dbReference>
<evidence type="ECO:0000313" key="7">
    <source>
        <dbReference type="EMBL" id="TDS27584.1"/>
    </source>
</evidence>
<keyword evidence="1" id="KW-1133">Transmembrane helix</keyword>
<dbReference type="EMBL" id="FMYT01000026">
    <property type="protein sequence ID" value="SDD09162.1"/>
    <property type="molecule type" value="Genomic_DNA"/>
</dbReference>
<dbReference type="EMBL" id="SOEF01000016">
    <property type="protein sequence ID" value="TDX43557.1"/>
    <property type="molecule type" value="Genomic_DNA"/>
</dbReference>
<evidence type="ECO:0000313" key="4">
    <source>
        <dbReference type="EMBL" id="SDF33085.1"/>
    </source>
</evidence>
<evidence type="ECO:0000256" key="1">
    <source>
        <dbReference type="SAM" id="Phobius"/>
    </source>
</evidence>
<sequence>MSNISLVITVILLIGSIGYLTDNFLFKKAETVVLNRWQLNSK</sequence>
<proteinExistence type="predicted"/>
<dbReference type="Proteomes" id="UP000295758">
    <property type="component" value="Unassembled WGS sequence"/>
</dbReference>
<gene>
    <name evidence="7" type="ORF">BY453_1263</name>
    <name evidence="8" type="ORF">C7954_1163</name>
    <name evidence="2" type="ORF">C8C78_10695</name>
    <name evidence="3" type="ORF">SAMN04488597_1263</name>
    <name evidence="4" type="ORF">SAMN04488598_1104</name>
    <name evidence="6" type="ORF">SAMN04515652_1104</name>
    <name evidence="5" type="ORF">SAMN04515654_10981</name>
</gene>
<dbReference type="AlphaFoldDB" id="A0A1G6RWW7"/>
<keyword evidence="1" id="KW-0812">Transmembrane</keyword>
<dbReference type="GeneID" id="79383506"/>
<reference evidence="8 13" key="4">
    <citation type="submission" date="2019-03" db="EMBL/GenBank/DDBJ databases">
        <title>Subsurface microbial communities from deep shales in Ohio and West Virginia, USA.</title>
        <authorList>
            <person name="Wrighton K."/>
        </authorList>
    </citation>
    <scope>NUCLEOTIDE SEQUENCE [LARGE SCALE GENOMIC DNA]</scope>
    <source>
        <strain evidence="8 13">DSMZ 11287</strain>
        <strain evidence="2 12">MSL28</strain>
    </source>
</reference>
<dbReference type="EMBL" id="FNEH01000009">
    <property type="protein sequence ID" value="SDI60118.1"/>
    <property type="molecule type" value="Genomic_DNA"/>
</dbReference>
<protein>
    <submittedName>
        <fullName evidence="3">Uncharacterized protein</fullName>
    </submittedName>
</protein>
<dbReference type="Proteomes" id="UP000247389">
    <property type="component" value="Unassembled WGS sequence"/>
</dbReference>
<evidence type="ECO:0000313" key="10">
    <source>
        <dbReference type="Proteomes" id="UP000198945"/>
    </source>
</evidence>
<evidence type="ECO:0000313" key="2">
    <source>
        <dbReference type="EMBL" id="PXV67969.1"/>
    </source>
</evidence>